<dbReference type="Pfam" id="PF02113">
    <property type="entry name" value="Peptidase_S13"/>
    <property type="match status" value="1"/>
</dbReference>
<dbReference type="GO" id="GO:0000270">
    <property type="term" value="P:peptidoglycan metabolic process"/>
    <property type="evidence" value="ECO:0007669"/>
    <property type="project" value="TreeGrafter"/>
</dbReference>
<dbReference type="Gene3D" id="3.40.710.10">
    <property type="entry name" value="DD-peptidase/beta-lactamase superfamily"/>
    <property type="match status" value="1"/>
</dbReference>
<evidence type="ECO:0000313" key="5">
    <source>
        <dbReference type="EMBL" id="CAA0104414.1"/>
    </source>
</evidence>
<organism evidence="5 6">
    <name type="scientific">BD1-7 clade bacterium</name>
    <dbReference type="NCBI Taxonomy" id="2029982"/>
    <lineage>
        <taxon>Bacteria</taxon>
        <taxon>Pseudomonadati</taxon>
        <taxon>Pseudomonadota</taxon>
        <taxon>Gammaproteobacteria</taxon>
        <taxon>Cellvibrionales</taxon>
        <taxon>Spongiibacteraceae</taxon>
        <taxon>BD1-7 clade</taxon>
    </lineage>
</organism>
<dbReference type="GO" id="GO:0009002">
    <property type="term" value="F:serine-type D-Ala-D-Ala carboxypeptidase activity"/>
    <property type="evidence" value="ECO:0007669"/>
    <property type="project" value="UniProtKB-EC"/>
</dbReference>
<evidence type="ECO:0000313" key="6">
    <source>
        <dbReference type="Proteomes" id="UP000441399"/>
    </source>
</evidence>
<feature type="signal peptide" evidence="4">
    <location>
        <begin position="1"/>
        <end position="23"/>
    </location>
</feature>
<dbReference type="SUPFAM" id="SSF56601">
    <property type="entry name" value="beta-lactamase/transpeptidase-like"/>
    <property type="match status" value="1"/>
</dbReference>
<dbReference type="EMBL" id="CACSIO010000012">
    <property type="protein sequence ID" value="CAA0104414.1"/>
    <property type="molecule type" value="Genomic_DNA"/>
</dbReference>
<dbReference type="NCBIfam" id="TIGR00666">
    <property type="entry name" value="PBP4"/>
    <property type="match status" value="1"/>
</dbReference>
<dbReference type="PANTHER" id="PTHR30023">
    <property type="entry name" value="D-ALANYL-D-ALANINE CARBOXYPEPTIDASE"/>
    <property type="match status" value="1"/>
</dbReference>
<gene>
    <name evidence="5" type="primary">dacB</name>
    <name evidence="5" type="ORF">OPDIPICF_00847</name>
</gene>
<dbReference type="InterPro" id="IPR000667">
    <property type="entry name" value="Peptidase_S13"/>
</dbReference>
<dbReference type="Gene3D" id="3.50.80.20">
    <property type="entry name" value="D-Ala-D-Ala carboxypeptidase C, peptidase S13"/>
    <property type="match status" value="1"/>
</dbReference>
<keyword evidence="5" id="KW-0121">Carboxypeptidase</keyword>
<proteinExistence type="inferred from homology"/>
<feature type="compositionally biased region" description="Basic and acidic residues" evidence="3">
    <location>
        <begin position="454"/>
        <end position="466"/>
    </location>
</feature>
<feature type="region of interest" description="Disordered" evidence="3">
    <location>
        <begin position="452"/>
        <end position="474"/>
    </location>
</feature>
<dbReference type="AlphaFoldDB" id="A0A5S9PK45"/>
<dbReference type="PANTHER" id="PTHR30023:SF0">
    <property type="entry name" value="PENICILLIN-SENSITIVE CARBOXYPEPTIDASE A"/>
    <property type="match status" value="1"/>
</dbReference>
<protein>
    <submittedName>
        <fullName evidence="5">D-alanyl-D-alanine carboxypeptidase DacB</fullName>
        <ecNumber evidence="5">3.4.16.4</ecNumber>
    </submittedName>
</protein>
<dbReference type="Proteomes" id="UP000441399">
    <property type="component" value="Unassembled WGS sequence"/>
</dbReference>
<sequence>MEYCFKNLLQITLLVLGSTVCLAEPSALTVQQLKTYLPQGSTLAIRVTDADGKIRLQQNSDKLLAPASLMKLITAVASYYQLGPSFRFDTNLYKDANSADLIMTFSGDPLFDSAALDQLLKQAKKQGLTNIDGDLLLDGSIFRGHARANGQNWADMTHCFAAPATAIAMAHNCLQATLPLLEGPVGAKLPASLEGIIHIDGALTPVTAQQQTEQFCEPNINKESATRYRLSGCIDRALLPLKLELAAPDSLAYVKALLQGALARHGIKLSGDIRVGQLPEQYQLIAKYRSRPLEYYLQQMLQKSDNTIADVLLKTMGARYYQQPGNYKNGVSALREIIKTSTKIDLNNSNIVDGSGLSRLNLNDVKTFDRLLQHIQHMRDSTIRDALPIAGKNGTLQYRYGMENPPLKNNVRAKTGTLSGVSNMAGFIQTQAGDILNVTVFINGFHVSPTVKNGPEDDVKNADESGTKAAPPTDKQLSEIRNSMINRFYRTLFTALYEGR</sequence>
<keyword evidence="5" id="KW-0645">Protease</keyword>
<name>A0A5S9PK45_9GAMM</name>
<evidence type="ECO:0000256" key="3">
    <source>
        <dbReference type="SAM" id="MobiDB-lite"/>
    </source>
</evidence>
<keyword evidence="4" id="KW-0732">Signal</keyword>
<dbReference type="EC" id="3.4.16.4" evidence="5"/>
<evidence type="ECO:0000256" key="4">
    <source>
        <dbReference type="SAM" id="SignalP"/>
    </source>
</evidence>
<dbReference type="OrthoDB" id="9802627at2"/>
<feature type="chain" id="PRO_5025037786" evidence="4">
    <location>
        <begin position="24"/>
        <end position="500"/>
    </location>
</feature>
<evidence type="ECO:0000256" key="2">
    <source>
        <dbReference type="ARBA" id="ARBA00022801"/>
    </source>
</evidence>
<keyword evidence="2 5" id="KW-0378">Hydrolase</keyword>
<dbReference type="InterPro" id="IPR012338">
    <property type="entry name" value="Beta-lactam/transpept-like"/>
</dbReference>
<dbReference type="GO" id="GO:0006508">
    <property type="term" value="P:proteolysis"/>
    <property type="evidence" value="ECO:0007669"/>
    <property type="project" value="InterPro"/>
</dbReference>
<dbReference type="PRINTS" id="PR00922">
    <property type="entry name" value="DADACBPTASE3"/>
</dbReference>
<accession>A0A5S9PK45</accession>
<evidence type="ECO:0000256" key="1">
    <source>
        <dbReference type="ARBA" id="ARBA00006096"/>
    </source>
</evidence>
<comment type="similarity">
    <text evidence="1">Belongs to the peptidase S13 family.</text>
</comment>
<keyword evidence="6" id="KW-1185">Reference proteome</keyword>
<reference evidence="5 6" key="1">
    <citation type="submission" date="2019-11" db="EMBL/GenBank/DDBJ databases">
        <authorList>
            <person name="Holert J."/>
        </authorList>
    </citation>
    <scope>NUCLEOTIDE SEQUENCE [LARGE SCALE GENOMIC DNA]</scope>
    <source>
        <strain evidence="5">SB11_3</strain>
    </source>
</reference>